<feature type="compositionally biased region" description="Basic and acidic residues" evidence="1">
    <location>
        <begin position="7"/>
        <end position="28"/>
    </location>
</feature>
<feature type="compositionally biased region" description="Polar residues" evidence="1">
    <location>
        <begin position="29"/>
        <end position="46"/>
    </location>
</feature>
<evidence type="ECO:0000256" key="1">
    <source>
        <dbReference type="SAM" id="MobiDB-lite"/>
    </source>
</evidence>
<evidence type="ECO:0000313" key="3">
    <source>
        <dbReference type="Proteomes" id="UP000233551"/>
    </source>
</evidence>
<comment type="caution">
    <text evidence="2">The sequence shown here is derived from an EMBL/GenBank/DDBJ whole genome shotgun (WGS) entry which is preliminary data.</text>
</comment>
<name>A0A2I0J999_PUNGR</name>
<proteinExistence type="predicted"/>
<accession>A0A2I0J999</accession>
<protein>
    <submittedName>
        <fullName evidence="2">Uncharacterized protein</fullName>
    </submittedName>
</protein>
<dbReference type="EMBL" id="PGOL01001893">
    <property type="protein sequence ID" value="PKI52825.1"/>
    <property type="molecule type" value="Genomic_DNA"/>
</dbReference>
<evidence type="ECO:0000313" key="2">
    <source>
        <dbReference type="EMBL" id="PKI52825.1"/>
    </source>
</evidence>
<dbReference type="Proteomes" id="UP000233551">
    <property type="component" value="Unassembled WGS sequence"/>
</dbReference>
<sequence length="115" mass="12275">MLISFSIRERVPQSKDESSEQEDFEKRSTASVATTLQSPPRNQLLTNSSENANSASQNGLSKPNYSARSLLKSASISASKCIGVQGKQTESEASISEPTNEAVDGLAQKVAALRT</sequence>
<gene>
    <name evidence="2" type="ORF">CRG98_026773</name>
</gene>
<feature type="compositionally biased region" description="Low complexity" evidence="1">
    <location>
        <begin position="47"/>
        <end position="58"/>
    </location>
</feature>
<feature type="region of interest" description="Disordered" evidence="1">
    <location>
        <begin position="1"/>
        <end position="64"/>
    </location>
</feature>
<keyword evidence="3" id="KW-1185">Reference proteome</keyword>
<dbReference type="STRING" id="22663.A0A2I0J999"/>
<organism evidence="2 3">
    <name type="scientific">Punica granatum</name>
    <name type="common">Pomegranate</name>
    <dbReference type="NCBI Taxonomy" id="22663"/>
    <lineage>
        <taxon>Eukaryota</taxon>
        <taxon>Viridiplantae</taxon>
        <taxon>Streptophyta</taxon>
        <taxon>Embryophyta</taxon>
        <taxon>Tracheophyta</taxon>
        <taxon>Spermatophyta</taxon>
        <taxon>Magnoliopsida</taxon>
        <taxon>eudicotyledons</taxon>
        <taxon>Gunneridae</taxon>
        <taxon>Pentapetalae</taxon>
        <taxon>rosids</taxon>
        <taxon>malvids</taxon>
        <taxon>Myrtales</taxon>
        <taxon>Lythraceae</taxon>
        <taxon>Punica</taxon>
    </lineage>
</organism>
<reference evidence="2 3" key="1">
    <citation type="submission" date="2017-11" db="EMBL/GenBank/DDBJ databases">
        <title>De-novo sequencing of pomegranate (Punica granatum L.) genome.</title>
        <authorList>
            <person name="Akparov Z."/>
            <person name="Amiraslanov A."/>
            <person name="Hajiyeva S."/>
            <person name="Abbasov M."/>
            <person name="Kaur K."/>
            <person name="Hamwieh A."/>
            <person name="Solovyev V."/>
            <person name="Salamov A."/>
            <person name="Braich B."/>
            <person name="Kosarev P."/>
            <person name="Mahmoud A."/>
            <person name="Hajiyev E."/>
            <person name="Babayeva S."/>
            <person name="Izzatullayeva V."/>
            <person name="Mammadov A."/>
            <person name="Mammadov A."/>
            <person name="Sharifova S."/>
            <person name="Ojaghi J."/>
            <person name="Eynullazada K."/>
            <person name="Bayramov B."/>
            <person name="Abdulazimova A."/>
            <person name="Shahmuradov I."/>
        </authorList>
    </citation>
    <scope>NUCLEOTIDE SEQUENCE [LARGE SCALE GENOMIC DNA]</scope>
    <source>
        <strain evidence="3">cv. AG2017</strain>
        <tissue evidence="2">Leaf</tissue>
    </source>
</reference>
<dbReference type="AlphaFoldDB" id="A0A2I0J999"/>